<evidence type="ECO:0000256" key="5">
    <source>
        <dbReference type="ARBA" id="ARBA00022840"/>
    </source>
</evidence>
<evidence type="ECO:0000256" key="3">
    <source>
        <dbReference type="ARBA" id="ARBA00022598"/>
    </source>
</evidence>
<keyword evidence="2" id="KW-0963">Cytoplasm</keyword>
<dbReference type="Gene3D" id="3.30.470.20">
    <property type="entry name" value="ATP-grasp fold, B domain"/>
    <property type="match status" value="1"/>
</dbReference>
<evidence type="ECO:0000313" key="8">
    <source>
        <dbReference type="Proteomes" id="UP001158576"/>
    </source>
</evidence>
<dbReference type="PANTHER" id="PTHR45870:SF2">
    <property type="entry name" value="TUBULIN MONOGLYCYLASE TTLL3"/>
    <property type="match status" value="1"/>
</dbReference>
<gene>
    <name evidence="7" type="ORF">OKIOD_LOCUS13496</name>
</gene>
<name>A0ABN7T4R7_OIKDI</name>
<keyword evidence="8" id="KW-1185">Reference proteome</keyword>
<reference evidence="7 8" key="1">
    <citation type="submission" date="2021-04" db="EMBL/GenBank/DDBJ databases">
        <authorList>
            <person name="Bliznina A."/>
        </authorList>
    </citation>
    <scope>NUCLEOTIDE SEQUENCE [LARGE SCALE GENOMIC DNA]</scope>
</reference>
<dbReference type="InterPro" id="IPR004344">
    <property type="entry name" value="TTL/TTLL_fam"/>
</dbReference>
<dbReference type="EMBL" id="OU015567">
    <property type="protein sequence ID" value="CAG5110319.1"/>
    <property type="molecule type" value="Genomic_DNA"/>
</dbReference>
<protein>
    <submittedName>
        <fullName evidence="7">Oidioi.mRNA.OKI2018_I69.chr2.g4731.t1.cds</fullName>
    </submittedName>
</protein>
<accession>A0ABN7T4R7</accession>
<dbReference type="InterPro" id="IPR051437">
    <property type="entry name" value="TTLL_monoglycylase"/>
</dbReference>
<sequence>MNVTSSSFERFKKFVGGKKKDKEKSSLINGLASFYDKIFEEKIEQRYEEFERQSNPGSTKLMRRRTPSVGRCVGKLDLSRSVEFEKNGENSVKLRRSNSLRNSASKSPGISSRASFFQDAITSKVKGNTEQGYYRRLENALDKNEIFDRRTCRLPFEKELESRGWIDKAATRKRKASKKSYISRRERGYYSLAMTEHAVDEATDALDARLKSEDPKIAFFATVDVSKGLVSYDNFSSSTIINHFEEGTTFVHKQNLTETIQKRYGASAPYFKETVLAEDTTDDQMKNVKTTVYKGLLRSFALYTTENYTINYRSHDQIKFALSQLDNFNADSKKWKKLEKFFLNARYTGKIIKISTGDLEEIQKHVTSESCEEENIWIVKPCLSSRGRGIKVTNQCSEVLKHIENIISDNADKEYFPVMVQKYIEKPLLIHKRKFDIRQWFMLHRTDENLDIYIYDGSYLRFSGQHFSLDDFDEFIHLTNHSIQVGNLKRTKHEIELLKEEQSMSMLEEMSGQRLAKLRSVAQKGPHEFIPSSCIWSNETFRTWLLEKNEGEDVWRERIFPAMKDVLREVVRDSLEDYSYLRPNTFEFFGADFMIDKQNNVFLLEINKSPDPSQNTRTQKNIFDGIASDTIKILIDREKDKTASIGNFIQL</sequence>
<evidence type="ECO:0000256" key="4">
    <source>
        <dbReference type="ARBA" id="ARBA00022741"/>
    </source>
</evidence>
<organism evidence="7 8">
    <name type="scientific">Oikopleura dioica</name>
    <name type="common">Tunicate</name>
    <dbReference type="NCBI Taxonomy" id="34765"/>
    <lineage>
        <taxon>Eukaryota</taxon>
        <taxon>Metazoa</taxon>
        <taxon>Chordata</taxon>
        <taxon>Tunicata</taxon>
        <taxon>Appendicularia</taxon>
        <taxon>Copelata</taxon>
        <taxon>Oikopleuridae</taxon>
        <taxon>Oikopleura</taxon>
    </lineage>
</organism>
<evidence type="ECO:0000256" key="1">
    <source>
        <dbReference type="ARBA" id="ARBA00004496"/>
    </source>
</evidence>
<dbReference type="PANTHER" id="PTHR45870">
    <property type="entry name" value="TUBULIN MONOGLYCYLASE TTLL3"/>
    <property type="match status" value="1"/>
</dbReference>
<keyword evidence="3" id="KW-0436">Ligase</keyword>
<evidence type="ECO:0000256" key="6">
    <source>
        <dbReference type="ARBA" id="ARBA00048944"/>
    </source>
</evidence>
<evidence type="ECO:0000313" key="7">
    <source>
        <dbReference type="EMBL" id="CAG5110319.1"/>
    </source>
</evidence>
<dbReference type="Proteomes" id="UP001158576">
    <property type="component" value="Chromosome 2"/>
</dbReference>
<dbReference type="SUPFAM" id="SSF56059">
    <property type="entry name" value="Glutathione synthetase ATP-binding domain-like"/>
    <property type="match status" value="1"/>
</dbReference>
<comment type="catalytic activity">
    <reaction evidence="6">
        <text>L-glutamyl-[protein] + glycine + ATP = glycyl-L-glutamyl-[protein] + ADP + phosphate + H(+)</text>
        <dbReference type="Rhea" id="RHEA:67180"/>
        <dbReference type="Rhea" id="RHEA-COMP:10208"/>
        <dbReference type="Rhea" id="RHEA-COMP:17207"/>
        <dbReference type="ChEBI" id="CHEBI:15378"/>
        <dbReference type="ChEBI" id="CHEBI:29973"/>
        <dbReference type="ChEBI" id="CHEBI:30616"/>
        <dbReference type="ChEBI" id="CHEBI:43474"/>
        <dbReference type="ChEBI" id="CHEBI:57305"/>
        <dbReference type="ChEBI" id="CHEBI:167890"/>
        <dbReference type="ChEBI" id="CHEBI:456216"/>
    </reaction>
    <physiologicalReaction direction="left-to-right" evidence="6">
        <dbReference type="Rhea" id="RHEA:67181"/>
    </physiologicalReaction>
</comment>
<proteinExistence type="predicted"/>
<comment type="subcellular location">
    <subcellularLocation>
        <location evidence="1">Cytoplasm</location>
    </subcellularLocation>
</comment>
<dbReference type="PROSITE" id="PS51221">
    <property type="entry name" value="TTL"/>
    <property type="match status" value="1"/>
</dbReference>
<keyword evidence="5" id="KW-0067">ATP-binding</keyword>
<evidence type="ECO:0000256" key="2">
    <source>
        <dbReference type="ARBA" id="ARBA00022490"/>
    </source>
</evidence>
<keyword evidence="4" id="KW-0547">Nucleotide-binding</keyword>
<dbReference type="Pfam" id="PF03133">
    <property type="entry name" value="TTL"/>
    <property type="match status" value="2"/>
</dbReference>